<gene>
    <name evidence="2" type="ORF">SPV1_02132</name>
</gene>
<dbReference type="PROSITE" id="PS51257">
    <property type="entry name" value="PROKAR_LIPOPROTEIN"/>
    <property type="match status" value="1"/>
</dbReference>
<dbReference type="EMBL" id="AATS01000002">
    <property type="protein sequence ID" value="EAU55708.1"/>
    <property type="molecule type" value="Genomic_DNA"/>
</dbReference>
<feature type="chain" id="PRO_5004171337" evidence="1">
    <location>
        <begin position="23"/>
        <end position="52"/>
    </location>
</feature>
<name>Q0F242_9PROT</name>
<sequence>MRLAVMMVFSLLLLTSCSLVRSAMVTTMDVITAPYHWITDDDHYDEKDDTIN</sequence>
<dbReference type="InParanoid" id="Q0F242"/>
<keyword evidence="3" id="KW-1185">Reference proteome</keyword>
<keyword evidence="1" id="KW-0732">Signal</keyword>
<dbReference type="HOGENOM" id="CLU_3081567_0_0_0"/>
<organism evidence="2 3">
    <name type="scientific">Mariprofundus ferrooxydans PV-1</name>
    <dbReference type="NCBI Taxonomy" id="314345"/>
    <lineage>
        <taxon>Bacteria</taxon>
        <taxon>Pseudomonadati</taxon>
        <taxon>Pseudomonadota</taxon>
        <taxon>Candidatius Mariprofundia</taxon>
        <taxon>Mariprofundales</taxon>
        <taxon>Mariprofundaceae</taxon>
        <taxon>Mariprofundus</taxon>
    </lineage>
</organism>
<evidence type="ECO:0000313" key="2">
    <source>
        <dbReference type="EMBL" id="EAU55708.1"/>
    </source>
</evidence>
<dbReference type="AlphaFoldDB" id="Q0F242"/>
<comment type="caution">
    <text evidence="2">The sequence shown here is derived from an EMBL/GenBank/DDBJ whole genome shotgun (WGS) entry which is preliminary data.</text>
</comment>
<dbReference type="Proteomes" id="UP000005297">
    <property type="component" value="Unassembled WGS sequence"/>
</dbReference>
<reference evidence="2 3" key="1">
    <citation type="submission" date="2006-09" db="EMBL/GenBank/DDBJ databases">
        <authorList>
            <person name="Emerson D."/>
            <person name="Ferriera S."/>
            <person name="Johnson J."/>
            <person name="Kravitz S."/>
            <person name="Halpern A."/>
            <person name="Remington K."/>
            <person name="Beeson K."/>
            <person name="Tran B."/>
            <person name="Rogers Y.-H."/>
            <person name="Friedman R."/>
            <person name="Venter J.C."/>
        </authorList>
    </citation>
    <scope>NUCLEOTIDE SEQUENCE [LARGE SCALE GENOMIC DNA]</scope>
    <source>
        <strain evidence="2 3">PV-1</strain>
    </source>
</reference>
<evidence type="ECO:0000313" key="3">
    <source>
        <dbReference type="Proteomes" id="UP000005297"/>
    </source>
</evidence>
<evidence type="ECO:0000256" key="1">
    <source>
        <dbReference type="SAM" id="SignalP"/>
    </source>
</evidence>
<feature type="signal peptide" evidence="1">
    <location>
        <begin position="1"/>
        <end position="22"/>
    </location>
</feature>
<protein>
    <submittedName>
        <fullName evidence="2">Uncharacterized protein</fullName>
    </submittedName>
</protein>
<proteinExistence type="predicted"/>
<accession>Q0F242</accession>